<accession>A0ABR5IXI5</accession>
<evidence type="ECO:0000313" key="1">
    <source>
        <dbReference type="EMBL" id="KOG85843.1"/>
    </source>
</evidence>
<dbReference type="EMBL" id="LGUT01003167">
    <property type="protein sequence ID" value="KOG85843.1"/>
    <property type="molecule type" value="Genomic_DNA"/>
</dbReference>
<evidence type="ECO:0000313" key="2">
    <source>
        <dbReference type="Proteomes" id="UP000037020"/>
    </source>
</evidence>
<dbReference type="Proteomes" id="UP000037020">
    <property type="component" value="Unassembled WGS sequence"/>
</dbReference>
<organism evidence="1 2">
    <name type="scientific">Streptomyces varsoviensis</name>
    <dbReference type="NCBI Taxonomy" id="67373"/>
    <lineage>
        <taxon>Bacteria</taxon>
        <taxon>Bacillati</taxon>
        <taxon>Actinomycetota</taxon>
        <taxon>Actinomycetes</taxon>
        <taxon>Kitasatosporales</taxon>
        <taxon>Streptomycetaceae</taxon>
        <taxon>Streptomyces</taxon>
    </lineage>
</organism>
<dbReference type="RefSeq" id="WP_030887096.1">
    <property type="nucleotide sequence ID" value="NZ_JBIRHZ010000003.1"/>
</dbReference>
<sequence length="369" mass="39176">MAGEAWLRVPVYVGGLRRFPQDDAAFKDAYGKITDAAEHKKIMAAVKDARKFLEGYGDPAALTKKIAQDGEYLQKKSPPGEFYAQALWAAYRAQSTAGMFVAGAKTLRETLAKQPEEIKKNAALVRDVFTGSGGLASMSAERKDDFTKLALTAEQMVMTFEVAQKPLADSMGTDSKTYASAKAARKECENQAAAFDGAAEAAWTEWLGYRGAQPAQPLDVCVVNCGVPVGAAKLDGQAPTDKAVVARTTYTSLQDALGKADDEVGYKACLAADLAGFERQAKSLPGSLAGLRQRAADMSDAWNKVSTALHSAAALADDVLGDPARLDDALDLAAGAKEWDKFAAAAKEFTEYALVAPTFAPWGLPLSSK</sequence>
<dbReference type="Gene3D" id="1.20.1170.10">
    <property type="match status" value="1"/>
</dbReference>
<name>A0ABR5IXI5_9ACTN</name>
<reference evidence="1 2" key="1">
    <citation type="submission" date="2015-07" db="EMBL/GenBank/DDBJ databases">
        <authorList>
            <person name="Ju K.-S."/>
            <person name="Doroghazi J.R."/>
            <person name="Metcalf W.W."/>
        </authorList>
    </citation>
    <scope>NUCLEOTIDE SEQUENCE [LARGE SCALE GENOMIC DNA]</scope>
    <source>
        <strain evidence="1 2">NRRL B-3589</strain>
    </source>
</reference>
<comment type="caution">
    <text evidence="1">The sequence shown here is derived from an EMBL/GenBank/DDBJ whole genome shotgun (WGS) entry which is preliminary data.</text>
</comment>
<gene>
    <name evidence="1" type="ORF">ADK38_34400</name>
</gene>
<keyword evidence="2" id="KW-1185">Reference proteome</keyword>
<proteinExistence type="predicted"/>
<protein>
    <submittedName>
        <fullName evidence="1">Uncharacterized protein</fullName>
    </submittedName>
</protein>